<feature type="chain" id="PRO_5038630851" evidence="1">
    <location>
        <begin position="27"/>
        <end position="164"/>
    </location>
</feature>
<evidence type="ECO:0000313" key="3">
    <source>
        <dbReference type="Proteomes" id="UP000813215"/>
    </source>
</evidence>
<keyword evidence="1" id="KW-0732">Signal</keyword>
<proteinExistence type="predicted"/>
<reference evidence="2" key="2">
    <citation type="journal article" date="2022" name="Microbiol. Resour. Announc.">
        <title>Metagenome Sequencing to Explore Phylogenomics of Terrestrial Cyanobacteria.</title>
        <authorList>
            <person name="Ward R.D."/>
            <person name="Stajich J.E."/>
            <person name="Johansen J.R."/>
            <person name="Huntemann M."/>
            <person name="Clum A."/>
            <person name="Foster B."/>
            <person name="Foster B."/>
            <person name="Roux S."/>
            <person name="Palaniappan K."/>
            <person name="Varghese N."/>
            <person name="Mukherjee S."/>
            <person name="Reddy T.B.K."/>
            <person name="Daum C."/>
            <person name="Copeland A."/>
            <person name="Chen I.A."/>
            <person name="Ivanova N.N."/>
            <person name="Kyrpides N.C."/>
            <person name="Shapiro N."/>
            <person name="Eloe-Fadrosh E.A."/>
            <person name="Pietrasiak N."/>
        </authorList>
    </citation>
    <scope>NUCLEOTIDE SEQUENCE</scope>
    <source>
        <strain evidence="2">HA4357-MV3</strain>
    </source>
</reference>
<dbReference type="AlphaFoldDB" id="A0A9E3HA51"/>
<dbReference type="Pfam" id="PF10989">
    <property type="entry name" value="DUF2808"/>
    <property type="match status" value="1"/>
</dbReference>
<gene>
    <name evidence="2" type="ORF">KME28_19575</name>
</gene>
<sequence length="164" mass="18263">MKKSLIYTAAYTLSITALISVGYANASEKDSTLPHIDGNVQFPLTRWGIGGNFRHSFRLHVPKNSKAVTQLLIKIPENVTVSNDIKNIDIVDDNEHKINTNVSINGKTILLDFTEAVAPNTKFDVDLNKIKRRNIGNGYVYTFSAKEVGIDAVIPIGIAWFRLY</sequence>
<accession>A0A9E3HA51</accession>
<evidence type="ECO:0000256" key="1">
    <source>
        <dbReference type="SAM" id="SignalP"/>
    </source>
</evidence>
<reference evidence="2" key="1">
    <citation type="submission" date="2021-05" db="EMBL/GenBank/DDBJ databases">
        <authorList>
            <person name="Pietrasiak N."/>
            <person name="Ward R."/>
            <person name="Stajich J.E."/>
            <person name="Kurbessoian T."/>
        </authorList>
    </citation>
    <scope>NUCLEOTIDE SEQUENCE</scope>
    <source>
        <strain evidence="2">HA4357-MV3</strain>
    </source>
</reference>
<dbReference type="InterPro" id="IPR021256">
    <property type="entry name" value="DUF2808"/>
</dbReference>
<protein>
    <submittedName>
        <fullName evidence="2">DUF2808 domain-containing protein</fullName>
    </submittedName>
</protein>
<dbReference type="Proteomes" id="UP000813215">
    <property type="component" value="Unassembled WGS sequence"/>
</dbReference>
<comment type="caution">
    <text evidence="2">The sequence shown here is derived from an EMBL/GenBank/DDBJ whole genome shotgun (WGS) entry which is preliminary data.</text>
</comment>
<dbReference type="EMBL" id="JAHHHW010000115">
    <property type="protein sequence ID" value="MBW4433849.1"/>
    <property type="molecule type" value="Genomic_DNA"/>
</dbReference>
<feature type="signal peptide" evidence="1">
    <location>
        <begin position="1"/>
        <end position="26"/>
    </location>
</feature>
<evidence type="ECO:0000313" key="2">
    <source>
        <dbReference type="EMBL" id="MBW4433849.1"/>
    </source>
</evidence>
<name>A0A9E3HA51_9NOST</name>
<organism evidence="2 3">
    <name type="scientific">Pelatocladus maniniholoensis HA4357-MV3</name>
    <dbReference type="NCBI Taxonomy" id="1117104"/>
    <lineage>
        <taxon>Bacteria</taxon>
        <taxon>Bacillati</taxon>
        <taxon>Cyanobacteriota</taxon>
        <taxon>Cyanophyceae</taxon>
        <taxon>Nostocales</taxon>
        <taxon>Nostocaceae</taxon>
        <taxon>Pelatocladus</taxon>
    </lineage>
</organism>